<dbReference type="EMBL" id="CALNXK010000139">
    <property type="protein sequence ID" value="CAH3166912.1"/>
    <property type="molecule type" value="Genomic_DNA"/>
</dbReference>
<keyword evidence="3" id="KW-1185">Reference proteome</keyword>
<reference evidence="2 3" key="1">
    <citation type="submission" date="2022-05" db="EMBL/GenBank/DDBJ databases">
        <authorList>
            <consortium name="Genoscope - CEA"/>
            <person name="William W."/>
        </authorList>
    </citation>
    <scope>NUCLEOTIDE SEQUENCE [LARGE SCALE GENOMIC DNA]</scope>
</reference>
<protein>
    <recommendedName>
        <fullName evidence="4">SAP domain-containing protein</fullName>
    </recommendedName>
</protein>
<organism evidence="2 3">
    <name type="scientific">Porites lobata</name>
    <dbReference type="NCBI Taxonomy" id="104759"/>
    <lineage>
        <taxon>Eukaryota</taxon>
        <taxon>Metazoa</taxon>
        <taxon>Cnidaria</taxon>
        <taxon>Anthozoa</taxon>
        <taxon>Hexacorallia</taxon>
        <taxon>Scleractinia</taxon>
        <taxon>Fungiina</taxon>
        <taxon>Poritidae</taxon>
        <taxon>Porites</taxon>
    </lineage>
</organism>
<proteinExistence type="predicted"/>
<gene>
    <name evidence="2" type="ORF">PLOB_00007918</name>
</gene>
<comment type="caution">
    <text evidence="2">The sequence shown here is derived from an EMBL/GenBank/DDBJ whole genome shotgun (WGS) entry which is preliminary data.</text>
</comment>
<sequence>MTHLFMDMPNADLIIPGTKTVVNVTRSGKAVTLINLSLTEPETVFRVFNEIMYLMTIPSLHRFFRNPETGRLKEIMGFIVDNGPSEAPASFLGQMLLVRLLKFLDLDKVTQRSFAEYLSKRNPVERVHAAENNALSSHGPFSSKMIHKNASPGSKQHKENMESMAREVIQCIGKEMYNKETIKCFRGIGSEEKFIFTDEEGLKSFGLLSDERKEEDESKYRPINNDMLAYLENVWGVNKNFIGSYSDDYRTLKCNKTACTDKYSTSVYRENESWRGQVLEQFDRQPLPDYKRWEDSGELHYQSYETRRDFVSGPWDECPGLFLPDKVLDTCFRANPVPLPENLKAIAFIAWVSVEETAQYFDNARKQLMEQKVDDLKRETWKLHPLYKESRAALLNKCTEANLISSGKKYDLVQRIVENQGKADERKLLTEADLYDGKLSTIPNSTAVSTKDELIARVGLLKADMIKSKTPAIEISNSERNLYSILIPLENEVAQQEQKVRANIDELEKKAVKKPESVKLKAQTSKGNETESTRRSDRKRKQPAKLLESANSPNHLSHVGTIVDVLWAEEELEGTNWKPGWYRGEVQQYDEDDDLLYILYFKDRAVFSLNATGAFSDGIICAVS</sequence>
<feature type="region of interest" description="Disordered" evidence="1">
    <location>
        <begin position="515"/>
        <end position="552"/>
    </location>
</feature>
<evidence type="ECO:0000313" key="2">
    <source>
        <dbReference type="EMBL" id="CAH3166912.1"/>
    </source>
</evidence>
<evidence type="ECO:0008006" key="4">
    <source>
        <dbReference type="Google" id="ProtNLM"/>
    </source>
</evidence>
<name>A0ABN8QMI0_9CNID</name>
<dbReference type="Proteomes" id="UP001159405">
    <property type="component" value="Unassembled WGS sequence"/>
</dbReference>
<evidence type="ECO:0000313" key="3">
    <source>
        <dbReference type="Proteomes" id="UP001159405"/>
    </source>
</evidence>
<accession>A0ABN8QMI0</accession>
<evidence type="ECO:0000256" key="1">
    <source>
        <dbReference type="SAM" id="MobiDB-lite"/>
    </source>
</evidence>